<dbReference type="Proteomes" id="UP000006051">
    <property type="component" value="Chromosome"/>
</dbReference>
<evidence type="ECO:0000256" key="1">
    <source>
        <dbReference type="SAM" id="SignalP"/>
    </source>
</evidence>
<dbReference type="KEGG" id="orh:Ornrh_1837"/>
<feature type="chain" id="PRO_5003684737" description="DUF1573 domain-containing protein" evidence="1">
    <location>
        <begin position="20"/>
        <end position="170"/>
    </location>
</feature>
<accession>I4A202</accession>
<evidence type="ECO:0008006" key="4">
    <source>
        <dbReference type="Google" id="ProtNLM"/>
    </source>
</evidence>
<organism evidence="2 3">
    <name type="scientific">Ornithobacterium rhinotracheale (strain ATCC 51463 / DSM 15997 / CCUG 23171 / CIP 104009 / LMG 9086)</name>
    <dbReference type="NCBI Taxonomy" id="867902"/>
    <lineage>
        <taxon>Bacteria</taxon>
        <taxon>Pseudomonadati</taxon>
        <taxon>Bacteroidota</taxon>
        <taxon>Flavobacteriia</taxon>
        <taxon>Flavobacteriales</taxon>
        <taxon>Weeksellaceae</taxon>
        <taxon>Ornithobacterium</taxon>
    </lineage>
</organism>
<dbReference type="EMBL" id="CP003283">
    <property type="protein sequence ID" value="AFL97986.1"/>
    <property type="molecule type" value="Genomic_DNA"/>
</dbReference>
<reference evidence="2 3" key="1">
    <citation type="submission" date="2012-06" db="EMBL/GenBank/DDBJ databases">
        <title>The complete genome of Ornithobacterium rhinotracheale DSM 15997.</title>
        <authorList>
            <consortium name="US DOE Joint Genome Institute (JGI-PGF)"/>
            <person name="Lucas S."/>
            <person name="Copeland A."/>
            <person name="Lapidus A."/>
            <person name="Goodwin L."/>
            <person name="Pitluck S."/>
            <person name="Peters L."/>
            <person name="Mikhailova N."/>
            <person name="Teshima H."/>
            <person name="Kyrpides N."/>
            <person name="Mavromatis K."/>
            <person name="Pagani I."/>
            <person name="Ivanova N."/>
            <person name="Ovchinnikova G."/>
            <person name="Zeytun A."/>
            <person name="Detter J.C."/>
            <person name="Han C."/>
            <person name="Land M."/>
            <person name="Hauser L."/>
            <person name="Markowitz V."/>
            <person name="Cheng J.-F."/>
            <person name="Hugenholtz P."/>
            <person name="Woyke T."/>
            <person name="Wu D."/>
            <person name="Lang E."/>
            <person name="Kopitz M."/>
            <person name="Brambilla E."/>
            <person name="Klenk H.-P."/>
            <person name="Eisen J.A."/>
        </authorList>
    </citation>
    <scope>NUCLEOTIDE SEQUENCE [LARGE SCALE GENOMIC DNA]</scope>
    <source>
        <strain evidence="3">ATCC 51463 / DSM 15997 / CCUG 23171 / LMG 9086</strain>
    </source>
</reference>
<proteinExistence type="predicted"/>
<dbReference type="Gene3D" id="2.60.40.10">
    <property type="entry name" value="Immunoglobulins"/>
    <property type="match status" value="1"/>
</dbReference>
<feature type="signal peptide" evidence="1">
    <location>
        <begin position="1"/>
        <end position="19"/>
    </location>
</feature>
<dbReference type="AlphaFoldDB" id="I4A202"/>
<dbReference type="eggNOG" id="ENOG5031EK1">
    <property type="taxonomic scope" value="Bacteria"/>
</dbReference>
<dbReference type="PANTHER" id="PTHR37833:SF1">
    <property type="entry name" value="SIGNAL PEPTIDE PROTEIN"/>
    <property type="match status" value="1"/>
</dbReference>
<evidence type="ECO:0000313" key="2">
    <source>
        <dbReference type="EMBL" id="AFL97986.1"/>
    </source>
</evidence>
<dbReference type="PROSITE" id="PS51257">
    <property type="entry name" value="PROKAR_LIPOPROTEIN"/>
    <property type="match status" value="1"/>
</dbReference>
<gene>
    <name evidence="2" type="ordered locus">Ornrh_1837</name>
</gene>
<keyword evidence="3" id="KW-1185">Reference proteome</keyword>
<evidence type="ECO:0000313" key="3">
    <source>
        <dbReference type="Proteomes" id="UP000006051"/>
    </source>
</evidence>
<protein>
    <recommendedName>
        <fullName evidence="4">DUF1573 domain-containing protein</fullName>
    </recommendedName>
</protein>
<dbReference type="InterPro" id="IPR013783">
    <property type="entry name" value="Ig-like_fold"/>
</dbReference>
<keyword evidence="1" id="KW-0732">Signal</keyword>
<dbReference type="RefSeq" id="WP_014791508.1">
    <property type="nucleotide sequence ID" value="NC_018016.1"/>
</dbReference>
<dbReference type="STRING" id="867902.Ornrh_1837"/>
<dbReference type="GeneID" id="97258442"/>
<dbReference type="HOGENOM" id="CLU_122784_0_0_10"/>
<dbReference type="PATRIC" id="fig|867902.3.peg.1783"/>
<dbReference type="Pfam" id="PF07610">
    <property type="entry name" value="DUF1573"/>
    <property type="match status" value="1"/>
</dbReference>
<sequence>MKRVKIVALALFASLAVVSCKKETKQEQVLETQPVENTAVVQEEEPTVDPATAPTLVLAQEVYDFGDVKAGETAEQVITFKNEGKGPLIIKKAQASCGCTVPEYDQEPVPVGGEGKLTVKYKAPEVNGKVTKEVTLTTNTVKGRETFKITANVVGGKEREVAPVAPAPNL</sequence>
<dbReference type="InterPro" id="IPR011467">
    <property type="entry name" value="DUF1573"/>
</dbReference>
<dbReference type="PANTHER" id="PTHR37833">
    <property type="entry name" value="LIPOPROTEIN-RELATED"/>
    <property type="match status" value="1"/>
</dbReference>
<dbReference type="GeneID" id="71569890"/>
<name>I4A202_ORNRL</name>